<dbReference type="EC" id="2.1.1.33" evidence="3"/>
<evidence type="ECO:0000256" key="10">
    <source>
        <dbReference type="SAM" id="Coils"/>
    </source>
</evidence>
<dbReference type="PANTHER" id="PTHR46231:SF1">
    <property type="entry name" value="ANKYRIN REPEAT AND BTB_POZ DOMAIN-CONTAINING PROTEIN 1"/>
    <property type="match status" value="1"/>
</dbReference>
<feature type="coiled-coil region" evidence="10">
    <location>
        <begin position="1042"/>
        <end position="1069"/>
    </location>
</feature>
<evidence type="ECO:0000313" key="14">
    <source>
        <dbReference type="Proteomes" id="UP000613740"/>
    </source>
</evidence>
<dbReference type="CDD" id="cd18186">
    <property type="entry name" value="BTB_POZ_ZBTB_KLHL-like"/>
    <property type="match status" value="1"/>
</dbReference>
<name>A0A835WB05_9CHLO</name>
<gene>
    <name evidence="13" type="ORF">HYH02_009232</name>
</gene>
<dbReference type="InterPro" id="IPR003358">
    <property type="entry name" value="tRNA_(Gua-N-7)_MeTrfase_Trmb"/>
</dbReference>
<dbReference type="Pfam" id="PF02390">
    <property type="entry name" value="Methyltransf_4"/>
    <property type="match status" value="1"/>
</dbReference>
<evidence type="ECO:0000256" key="1">
    <source>
        <dbReference type="ARBA" id="ARBA00000142"/>
    </source>
</evidence>
<evidence type="ECO:0000259" key="12">
    <source>
        <dbReference type="PROSITE" id="PS50097"/>
    </source>
</evidence>
<feature type="compositionally biased region" description="Low complexity" evidence="11">
    <location>
        <begin position="41"/>
        <end position="57"/>
    </location>
</feature>
<feature type="compositionally biased region" description="Low complexity" evidence="11">
    <location>
        <begin position="402"/>
        <end position="417"/>
    </location>
</feature>
<feature type="compositionally biased region" description="Acidic residues" evidence="11">
    <location>
        <begin position="418"/>
        <end position="436"/>
    </location>
</feature>
<dbReference type="InterPro" id="IPR011333">
    <property type="entry name" value="SKP1/BTB/POZ_sf"/>
</dbReference>
<dbReference type="GO" id="GO:0000151">
    <property type="term" value="C:ubiquitin ligase complex"/>
    <property type="evidence" value="ECO:0007669"/>
    <property type="project" value="TreeGrafter"/>
</dbReference>
<protein>
    <recommendedName>
        <fullName evidence="3">tRNA (guanine(46)-N(7))-methyltransferase</fullName>
        <ecNumber evidence="3">2.1.1.33</ecNumber>
    </recommendedName>
</protein>
<comment type="caution">
    <text evidence="13">The sequence shown here is derived from an EMBL/GenBank/DDBJ whole genome shotgun (WGS) entry which is preliminary data.</text>
</comment>
<evidence type="ECO:0000256" key="8">
    <source>
        <dbReference type="ARBA" id="ARBA00022737"/>
    </source>
</evidence>
<evidence type="ECO:0000256" key="2">
    <source>
        <dbReference type="ARBA" id="ARBA00004906"/>
    </source>
</evidence>
<dbReference type="InterPro" id="IPR044515">
    <property type="entry name" value="ABTB1"/>
</dbReference>
<dbReference type="InterPro" id="IPR029063">
    <property type="entry name" value="SAM-dependent_MTases_sf"/>
</dbReference>
<feature type="region of interest" description="Disordered" evidence="11">
    <location>
        <begin position="1"/>
        <end position="61"/>
    </location>
</feature>
<dbReference type="InterPro" id="IPR011042">
    <property type="entry name" value="6-blade_b-propeller_TolB-like"/>
</dbReference>
<comment type="catalytic activity">
    <reaction evidence="1">
        <text>guanosine(46) in tRNA + S-adenosyl-L-methionine = N(7)-methylguanosine(46) in tRNA + S-adenosyl-L-homocysteine</text>
        <dbReference type="Rhea" id="RHEA:42708"/>
        <dbReference type="Rhea" id="RHEA-COMP:10188"/>
        <dbReference type="Rhea" id="RHEA-COMP:10189"/>
        <dbReference type="ChEBI" id="CHEBI:57856"/>
        <dbReference type="ChEBI" id="CHEBI:59789"/>
        <dbReference type="ChEBI" id="CHEBI:74269"/>
        <dbReference type="ChEBI" id="CHEBI:74480"/>
        <dbReference type="EC" id="2.1.1.33"/>
    </reaction>
</comment>
<evidence type="ECO:0000256" key="3">
    <source>
        <dbReference type="ARBA" id="ARBA00011977"/>
    </source>
</evidence>
<dbReference type="Gene3D" id="3.30.710.10">
    <property type="entry name" value="Potassium Channel Kv1.1, Chain A"/>
    <property type="match status" value="1"/>
</dbReference>
<evidence type="ECO:0000256" key="11">
    <source>
        <dbReference type="SAM" id="MobiDB-lite"/>
    </source>
</evidence>
<keyword evidence="9" id="KW-0040">ANK repeat</keyword>
<dbReference type="InterPro" id="IPR000210">
    <property type="entry name" value="BTB/POZ_dom"/>
</dbReference>
<dbReference type="GO" id="GO:0005737">
    <property type="term" value="C:cytoplasm"/>
    <property type="evidence" value="ECO:0007669"/>
    <property type="project" value="TreeGrafter"/>
</dbReference>
<dbReference type="AlphaFoldDB" id="A0A835WB05"/>
<dbReference type="SMART" id="SM00225">
    <property type="entry name" value="BTB"/>
    <property type="match status" value="1"/>
</dbReference>
<dbReference type="PROSITE" id="PS51625">
    <property type="entry name" value="SAM_MT_TRMB"/>
    <property type="match status" value="1"/>
</dbReference>
<dbReference type="GO" id="GO:0008176">
    <property type="term" value="F:tRNA (guanine(46)-N7)-methyltransferase activity"/>
    <property type="evidence" value="ECO:0007669"/>
    <property type="project" value="UniProtKB-EC"/>
</dbReference>
<dbReference type="EMBL" id="JAEHOD010000030">
    <property type="protein sequence ID" value="KAG2444034.1"/>
    <property type="molecule type" value="Genomic_DNA"/>
</dbReference>
<dbReference type="Gene3D" id="3.40.50.150">
    <property type="entry name" value="Vaccinia Virus protein VP39"/>
    <property type="match status" value="1"/>
</dbReference>
<dbReference type="OrthoDB" id="47276at2759"/>
<evidence type="ECO:0000256" key="4">
    <source>
        <dbReference type="ARBA" id="ARBA00022603"/>
    </source>
</evidence>
<keyword evidence="6" id="KW-0949">S-adenosyl-L-methionine</keyword>
<keyword evidence="4" id="KW-0489">Methyltransferase</keyword>
<evidence type="ECO:0000256" key="5">
    <source>
        <dbReference type="ARBA" id="ARBA00022679"/>
    </source>
</evidence>
<evidence type="ECO:0000313" key="13">
    <source>
        <dbReference type="EMBL" id="KAG2444034.1"/>
    </source>
</evidence>
<keyword evidence="14" id="KW-1185">Reference proteome</keyword>
<keyword evidence="8" id="KW-0677">Repeat</keyword>
<keyword evidence="10" id="KW-0175">Coiled coil</keyword>
<feature type="region of interest" description="Disordered" evidence="11">
    <location>
        <begin position="569"/>
        <end position="589"/>
    </location>
</feature>
<feature type="domain" description="BTB" evidence="12">
    <location>
        <begin position="894"/>
        <end position="963"/>
    </location>
</feature>
<accession>A0A835WB05</accession>
<evidence type="ECO:0000256" key="6">
    <source>
        <dbReference type="ARBA" id="ARBA00022691"/>
    </source>
</evidence>
<keyword evidence="7" id="KW-0819">tRNA processing</keyword>
<dbReference type="SUPFAM" id="SSF54695">
    <property type="entry name" value="POZ domain"/>
    <property type="match status" value="1"/>
</dbReference>
<comment type="pathway">
    <text evidence="2">Protein modification; protein ubiquitination.</text>
</comment>
<proteinExistence type="predicted"/>
<dbReference type="PANTHER" id="PTHR46231">
    <property type="entry name" value="ANKYRIN REPEAT AND BTB/POZ DOMAIN-CONTAINING PROTEIN 1"/>
    <property type="match status" value="1"/>
</dbReference>
<sequence>MRSSGCVSPHVQFGGARREAAVGSRRVQVASAAVTDSGHEPSSSAAASPGASQRAPAPTLPRWAQVKPADSLESPFRELELMELWDGTGKTRVRQHVNPLRREFQVPAAAPDWSAVFADPTLPLAVDIGSGYGRFLLLLQRNNPNRQINYLGIEIRRSLVDRSNEWVSRLGLSGRVHYVFANATVSLEALLAGYPGPLTDAFVQFPDPHFKRRHRKRRVVQRPLVNALAAAMPPGGRVLLQSDVEGAAVAMRNAFEAWGPHAFDLAPEHFTAPGAVFFSGAAAAPAASASAAAAGAVTSGASDSSSSTSNSSGSSGSSSNSEQPGPSAAATSASSSSSSVASSASPPSAATPQPSASTTNGAASAGAKPDYAAAAASAARHAMASAVAASAAVRQAEQQAVAAGSFASSSTTITSSESSEDEGDGEVGEDGQDGTGEEAAGPDAIDIDALESVWAAGGWLRDNPVGTPTEREHYVLQQGLPVYRVLLVRSIHKLLGFDSPASLAQPVRIGPALRLAKAEAPEQGYVLANALSRFIWDDYTRSFVALERCAVLSLTPSGDDTLLVSVLAGTPDNQGGDEQNARDGPGPIARFRAPGLLTSDHNGALYLVDFRRSLQCVIRKLQLPASLHAGTQQTDAVQQPARDQQRRDVPAAFGVAAAAPARPAAVAAATEAAAEAAAVVVSSMPLQAVWLRSRMLCDVTGIMHVPSSFPGGDCLVIASCTAVYRLPLGTWRPGGPPQEPQLLAGAADDGQATQPIDGRGGEARFCNTTSSLMLDGEGAVLLLDEDERGNAFALRRVSPSDGAVTTVASLPALRANPAAGGLGWAVASLLSNGAICAIWMHEGCCELYNVGLTPPAYLEPAPPAAAPGGGGLPPPRSLPADLGALLDAQPDGTADVTIRVGERRFHAHRAILSARCDYFKQRLAGDGGFADSRAAELELPDADPDAFALVLRWLYTGGAHIPAEQARGVAGLADRLLLPELCDVALEVMVETLAPETVVDSLLWAAGCCESRGGSFTGLLEQLKGWYVSHHEGVWRDAKPSVRRLMEARSDLACELVEAQQQQQQQQQECSARRQRV</sequence>
<organism evidence="13 14">
    <name type="scientific">Chlamydomonas schloesseri</name>
    <dbReference type="NCBI Taxonomy" id="2026947"/>
    <lineage>
        <taxon>Eukaryota</taxon>
        <taxon>Viridiplantae</taxon>
        <taxon>Chlorophyta</taxon>
        <taxon>core chlorophytes</taxon>
        <taxon>Chlorophyceae</taxon>
        <taxon>CS clade</taxon>
        <taxon>Chlamydomonadales</taxon>
        <taxon>Chlamydomonadaceae</taxon>
        <taxon>Chlamydomonas</taxon>
    </lineage>
</organism>
<feature type="region of interest" description="Disordered" evidence="11">
    <location>
        <begin position="402"/>
        <end position="443"/>
    </location>
</feature>
<keyword evidence="5" id="KW-0808">Transferase</keyword>
<reference evidence="13" key="1">
    <citation type="journal article" date="2020" name="bioRxiv">
        <title>Comparative genomics of Chlamydomonas.</title>
        <authorList>
            <person name="Craig R.J."/>
            <person name="Hasan A.R."/>
            <person name="Ness R.W."/>
            <person name="Keightley P.D."/>
        </authorList>
    </citation>
    <scope>NUCLEOTIDE SEQUENCE</scope>
    <source>
        <strain evidence="13">CCAP 11/173</strain>
    </source>
</reference>
<dbReference type="Gene3D" id="2.120.10.30">
    <property type="entry name" value="TolB, C-terminal domain"/>
    <property type="match status" value="1"/>
</dbReference>
<evidence type="ECO:0000256" key="9">
    <source>
        <dbReference type="ARBA" id="ARBA00023043"/>
    </source>
</evidence>
<dbReference type="PROSITE" id="PS50097">
    <property type="entry name" value="BTB"/>
    <property type="match status" value="1"/>
</dbReference>
<dbReference type="SUPFAM" id="SSF53335">
    <property type="entry name" value="S-adenosyl-L-methionine-dependent methyltransferases"/>
    <property type="match status" value="1"/>
</dbReference>
<dbReference type="Pfam" id="PF00651">
    <property type="entry name" value="BTB"/>
    <property type="match status" value="1"/>
</dbReference>
<dbReference type="Proteomes" id="UP000613740">
    <property type="component" value="Unassembled WGS sequence"/>
</dbReference>
<feature type="region of interest" description="Disordered" evidence="11">
    <location>
        <begin position="298"/>
        <end position="365"/>
    </location>
</feature>
<evidence type="ECO:0000256" key="7">
    <source>
        <dbReference type="ARBA" id="ARBA00022694"/>
    </source>
</evidence>